<keyword evidence="4" id="KW-0560">Oxidoreductase</keyword>
<dbReference type="OrthoDB" id="334894at2"/>
<protein>
    <submittedName>
        <fullName evidence="8">Galactitol 1-phosphate 5-dehydrogenase</fullName>
    </submittedName>
</protein>
<organism evidence="8 9">
    <name type="scientific">Herbiconiux ginsengi</name>
    <dbReference type="NCBI Taxonomy" id="381665"/>
    <lineage>
        <taxon>Bacteria</taxon>
        <taxon>Bacillati</taxon>
        <taxon>Actinomycetota</taxon>
        <taxon>Actinomycetes</taxon>
        <taxon>Micrococcales</taxon>
        <taxon>Microbacteriaceae</taxon>
        <taxon>Herbiconiux</taxon>
    </lineage>
</organism>
<dbReference type="PANTHER" id="PTHR43401:SF5">
    <property type="entry name" value="ALCOHOL DEHYDROGENASE-RELATED"/>
    <property type="match status" value="1"/>
</dbReference>
<dbReference type="Proteomes" id="UP000198891">
    <property type="component" value="Unassembled WGS sequence"/>
</dbReference>
<dbReference type="RefSeq" id="WP_092557524.1">
    <property type="nucleotide sequence ID" value="NZ_FNPZ01000005.1"/>
</dbReference>
<dbReference type="AlphaFoldDB" id="A0A1H3TGA9"/>
<dbReference type="Pfam" id="PF08240">
    <property type="entry name" value="ADH_N"/>
    <property type="match status" value="1"/>
</dbReference>
<evidence type="ECO:0000256" key="2">
    <source>
        <dbReference type="ARBA" id="ARBA00022723"/>
    </source>
</evidence>
<feature type="domain" description="Alcohol dehydrogenase-like N-terminal" evidence="7">
    <location>
        <begin position="25"/>
        <end position="138"/>
    </location>
</feature>
<proteinExistence type="inferred from homology"/>
<dbReference type="SUPFAM" id="SSF50129">
    <property type="entry name" value="GroES-like"/>
    <property type="match status" value="1"/>
</dbReference>
<dbReference type="GO" id="GO:0008270">
    <property type="term" value="F:zinc ion binding"/>
    <property type="evidence" value="ECO:0007669"/>
    <property type="project" value="InterPro"/>
</dbReference>
<evidence type="ECO:0000313" key="8">
    <source>
        <dbReference type="EMBL" id="SDZ49332.1"/>
    </source>
</evidence>
<keyword evidence="9" id="KW-1185">Reference proteome</keyword>
<accession>A0A1H3TGA9</accession>
<dbReference type="STRING" id="381665.SAMN05216554_4209"/>
<dbReference type="InterPro" id="IPR013154">
    <property type="entry name" value="ADH-like_N"/>
</dbReference>
<evidence type="ECO:0000259" key="7">
    <source>
        <dbReference type="Pfam" id="PF08240"/>
    </source>
</evidence>
<dbReference type="InterPro" id="IPR011032">
    <property type="entry name" value="GroES-like_sf"/>
</dbReference>
<dbReference type="PANTHER" id="PTHR43401">
    <property type="entry name" value="L-THREONINE 3-DEHYDROGENASE"/>
    <property type="match status" value="1"/>
</dbReference>
<dbReference type="EMBL" id="FNPZ01000005">
    <property type="protein sequence ID" value="SDZ49332.1"/>
    <property type="molecule type" value="Genomic_DNA"/>
</dbReference>
<keyword evidence="2 5" id="KW-0479">Metal-binding</keyword>
<dbReference type="PROSITE" id="PS00059">
    <property type="entry name" value="ADH_ZINC"/>
    <property type="match status" value="1"/>
</dbReference>
<dbReference type="Gene3D" id="3.90.180.10">
    <property type="entry name" value="Medium-chain alcohol dehydrogenases, catalytic domain"/>
    <property type="match status" value="1"/>
</dbReference>
<dbReference type="InterPro" id="IPR013149">
    <property type="entry name" value="ADH-like_C"/>
</dbReference>
<evidence type="ECO:0000256" key="5">
    <source>
        <dbReference type="RuleBase" id="RU361277"/>
    </source>
</evidence>
<dbReference type="Pfam" id="PF00107">
    <property type="entry name" value="ADH_zinc_N"/>
    <property type="match status" value="1"/>
</dbReference>
<evidence type="ECO:0000313" key="9">
    <source>
        <dbReference type="Proteomes" id="UP000198891"/>
    </source>
</evidence>
<evidence type="ECO:0000256" key="3">
    <source>
        <dbReference type="ARBA" id="ARBA00022833"/>
    </source>
</evidence>
<gene>
    <name evidence="8" type="ORF">SAMN05216554_4209</name>
</gene>
<feature type="domain" description="Alcohol dehydrogenase-like C-terminal" evidence="6">
    <location>
        <begin position="181"/>
        <end position="303"/>
    </location>
</feature>
<reference evidence="8 9" key="1">
    <citation type="submission" date="2016-10" db="EMBL/GenBank/DDBJ databases">
        <authorList>
            <person name="de Groot N.N."/>
        </authorList>
    </citation>
    <scope>NUCLEOTIDE SEQUENCE [LARGE SCALE GENOMIC DNA]</scope>
    <source>
        <strain evidence="8 9">CGMCC 4.3491</strain>
    </source>
</reference>
<dbReference type="Gene3D" id="3.40.50.720">
    <property type="entry name" value="NAD(P)-binding Rossmann-like Domain"/>
    <property type="match status" value="1"/>
</dbReference>
<evidence type="ECO:0000259" key="6">
    <source>
        <dbReference type="Pfam" id="PF00107"/>
    </source>
</evidence>
<name>A0A1H3TGA9_9MICO</name>
<evidence type="ECO:0000256" key="1">
    <source>
        <dbReference type="ARBA" id="ARBA00001947"/>
    </source>
</evidence>
<comment type="similarity">
    <text evidence="5">Belongs to the zinc-containing alcohol dehydrogenase family.</text>
</comment>
<dbReference type="InterPro" id="IPR036291">
    <property type="entry name" value="NAD(P)-bd_dom_sf"/>
</dbReference>
<comment type="cofactor">
    <cofactor evidence="1 5">
        <name>Zn(2+)</name>
        <dbReference type="ChEBI" id="CHEBI:29105"/>
    </cofactor>
</comment>
<dbReference type="InterPro" id="IPR002328">
    <property type="entry name" value="ADH_Zn_CS"/>
</dbReference>
<sequence>MKAVVIEEFGRVALRDIETPLLRRPTDVIVQVAAAGVCQTDIETMQGGLVAAYGVPHFPYVPGHETTGWVREVGEAVTAVAIGDAVILHPVSTCGVCAACRRGADMYCPTRTFPGVDGSTLGGWAEYIRVDERALVRVDADADLLALCPLTDAGLTAYHAVQRALRTFPTGTNAAVIGLGGVGLFGLQLLRAAIPGRIVALEPNPAKTALARELGANEVVTSVGARAQDQARTIAPDGYDLVFDFVGSSDSADIAVALAARGGTVSIVGAGGTLTIDTLTAVVAELTILFNLVGTHTELEALVHTRAPAIRSPYTSYALEDFQSAIGDMRAGRVVGRPLLIP</sequence>
<dbReference type="SUPFAM" id="SSF51735">
    <property type="entry name" value="NAD(P)-binding Rossmann-fold domains"/>
    <property type="match status" value="1"/>
</dbReference>
<keyword evidence="3 5" id="KW-0862">Zinc</keyword>
<evidence type="ECO:0000256" key="4">
    <source>
        <dbReference type="ARBA" id="ARBA00023002"/>
    </source>
</evidence>
<dbReference type="InterPro" id="IPR050129">
    <property type="entry name" value="Zn_alcohol_dh"/>
</dbReference>
<dbReference type="GO" id="GO:0016491">
    <property type="term" value="F:oxidoreductase activity"/>
    <property type="evidence" value="ECO:0007669"/>
    <property type="project" value="UniProtKB-KW"/>
</dbReference>